<evidence type="ECO:0000256" key="19">
    <source>
        <dbReference type="RuleBase" id="RU004356"/>
    </source>
</evidence>
<evidence type="ECO:0000256" key="15">
    <source>
        <dbReference type="PIRSR" id="PIRSR604809-50"/>
    </source>
</evidence>
<dbReference type="Pfam" id="PF00120">
    <property type="entry name" value="Gln-synt_C"/>
    <property type="match status" value="1"/>
</dbReference>
<keyword evidence="7 19" id="KW-0436">Ligase</keyword>
<comment type="subcellular location">
    <subcellularLocation>
        <location evidence="1 18">Cytoplasm</location>
    </subcellularLocation>
</comment>
<dbReference type="PANTHER" id="PTHR43407:SF1">
    <property type="entry name" value="LENGSIN"/>
    <property type="match status" value="1"/>
</dbReference>
<feature type="binding site" evidence="13">
    <location>
        <position position="372"/>
    </location>
    <ligand>
        <name>ATP</name>
        <dbReference type="ChEBI" id="CHEBI:30616"/>
    </ligand>
</feature>
<organism evidence="22 23">
    <name type="scientific">Tectimicrobiota bacterium</name>
    <dbReference type="NCBI Taxonomy" id="2528274"/>
    <lineage>
        <taxon>Bacteria</taxon>
        <taxon>Pseudomonadati</taxon>
        <taxon>Nitrospinota/Tectimicrobiota group</taxon>
        <taxon>Candidatus Tectimicrobiota</taxon>
    </lineage>
</organism>
<dbReference type="EC" id="6.3.1.2" evidence="19"/>
<evidence type="ECO:0000256" key="9">
    <source>
        <dbReference type="ARBA" id="ARBA00022741"/>
    </source>
</evidence>
<feature type="domain" description="GS beta-grasp" evidence="20">
    <location>
        <begin position="30"/>
        <end position="114"/>
    </location>
</feature>
<evidence type="ECO:0000256" key="1">
    <source>
        <dbReference type="ARBA" id="ARBA00004496"/>
    </source>
</evidence>
<feature type="binding site" evidence="13">
    <location>
        <position position="358"/>
    </location>
    <ligand>
        <name>ATP</name>
        <dbReference type="ChEBI" id="CHEBI:30616"/>
    </ligand>
</feature>
<feature type="binding site" evidence="14">
    <location>
        <position position="238"/>
    </location>
    <ligand>
        <name>Mg(2+)</name>
        <dbReference type="ChEBI" id="CHEBI:18420"/>
        <label>1</label>
    </ligand>
</feature>
<dbReference type="GO" id="GO:0005524">
    <property type="term" value="F:ATP binding"/>
    <property type="evidence" value="ECO:0007669"/>
    <property type="project" value="UniProtKB-KW"/>
</dbReference>
<evidence type="ECO:0000256" key="14">
    <source>
        <dbReference type="PIRSR" id="PIRSR604809-3"/>
    </source>
</evidence>
<evidence type="ECO:0000256" key="6">
    <source>
        <dbReference type="ARBA" id="ARBA00022553"/>
    </source>
</evidence>
<protein>
    <recommendedName>
        <fullName evidence="4 19">Glutamine synthetase</fullName>
        <ecNumber evidence="19">6.3.1.2</ecNumber>
    </recommendedName>
</protein>
<dbReference type="EMBL" id="JACPUR010000041">
    <property type="protein sequence ID" value="MBI3129624.1"/>
    <property type="molecule type" value="Genomic_DNA"/>
</dbReference>
<evidence type="ECO:0000259" key="21">
    <source>
        <dbReference type="PROSITE" id="PS51987"/>
    </source>
</evidence>
<comment type="similarity">
    <text evidence="2 16 17">Belongs to the glutamine synthetase family.</text>
</comment>
<dbReference type="Gene3D" id="3.30.590.10">
    <property type="entry name" value="Glutamine synthetase/guanido kinase, catalytic domain"/>
    <property type="match status" value="1"/>
</dbReference>
<feature type="binding site" evidence="14">
    <location>
        <position position="149"/>
    </location>
    <ligand>
        <name>Mg(2+)</name>
        <dbReference type="ChEBI" id="CHEBI:18420"/>
        <label>1</label>
    </ligand>
</feature>
<comment type="catalytic activity">
    <reaction evidence="19">
        <text>L-glutamate + NH4(+) + ATP = L-glutamine + ADP + phosphate + H(+)</text>
        <dbReference type="Rhea" id="RHEA:16169"/>
        <dbReference type="ChEBI" id="CHEBI:15378"/>
        <dbReference type="ChEBI" id="CHEBI:28938"/>
        <dbReference type="ChEBI" id="CHEBI:29985"/>
        <dbReference type="ChEBI" id="CHEBI:30616"/>
        <dbReference type="ChEBI" id="CHEBI:43474"/>
        <dbReference type="ChEBI" id="CHEBI:58359"/>
        <dbReference type="ChEBI" id="CHEBI:456216"/>
        <dbReference type="EC" id="6.3.1.2"/>
    </reaction>
</comment>
<dbReference type="PROSITE" id="PS51987">
    <property type="entry name" value="GS_CATALYTIC"/>
    <property type="match status" value="1"/>
</dbReference>
<dbReference type="Proteomes" id="UP000782312">
    <property type="component" value="Unassembled WGS sequence"/>
</dbReference>
<dbReference type="PROSITE" id="PS00180">
    <property type="entry name" value="GLNA_1"/>
    <property type="match status" value="1"/>
</dbReference>
<dbReference type="SMART" id="SM01230">
    <property type="entry name" value="Gln-synt_C"/>
    <property type="match status" value="1"/>
</dbReference>
<comment type="subunit">
    <text evidence="3 18">Oligomer of 12 subunits arranged in the form of two hexagons.</text>
</comment>
<dbReference type="NCBIfam" id="TIGR00653">
    <property type="entry name" value="GlnA"/>
    <property type="match status" value="1"/>
</dbReference>
<dbReference type="PROSITE" id="PS51986">
    <property type="entry name" value="GS_BETA_GRASP"/>
    <property type="match status" value="1"/>
</dbReference>
<dbReference type="GO" id="GO:0005737">
    <property type="term" value="C:cytoplasm"/>
    <property type="evidence" value="ECO:0007669"/>
    <property type="project" value="UniProtKB-SubCell"/>
</dbReference>
<keyword evidence="8 14" id="KW-0479">Metal-binding</keyword>
<evidence type="ECO:0000256" key="3">
    <source>
        <dbReference type="ARBA" id="ARBA00011354"/>
    </source>
</evidence>
<dbReference type="InterPro" id="IPR027303">
    <property type="entry name" value="Gln_synth_gly_rich_site"/>
</dbReference>
<feature type="binding site" evidence="12">
    <location>
        <position position="379"/>
    </location>
    <ligand>
        <name>L-glutamate</name>
        <dbReference type="ChEBI" id="CHEBI:29985"/>
    </ligand>
</feature>
<dbReference type="SUPFAM" id="SSF55931">
    <property type="entry name" value="Glutamine synthetase/guanido kinase"/>
    <property type="match status" value="1"/>
</dbReference>
<evidence type="ECO:0000313" key="23">
    <source>
        <dbReference type="Proteomes" id="UP000782312"/>
    </source>
</evidence>
<dbReference type="Pfam" id="PF03951">
    <property type="entry name" value="Gln-synt_N"/>
    <property type="match status" value="1"/>
</dbReference>
<dbReference type="GO" id="GO:0019740">
    <property type="term" value="P:nitrogen utilization"/>
    <property type="evidence" value="ECO:0007669"/>
    <property type="project" value="TreeGrafter"/>
</dbReference>
<keyword evidence="5 18" id="KW-0963">Cytoplasm</keyword>
<name>A0A932MNR0_UNCTE</name>
<evidence type="ECO:0000256" key="11">
    <source>
        <dbReference type="ARBA" id="ARBA00022842"/>
    </source>
</evidence>
<dbReference type="PROSITE" id="PS00182">
    <property type="entry name" value="GLNA_ADENYLATION"/>
    <property type="match status" value="1"/>
</dbReference>
<evidence type="ECO:0000256" key="2">
    <source>
        <dbReference type="ARBA" id="ARBA00009897"/>
    </source>
</evidence>
<comment type="caution">
    <text evidence="22">The sequence shown here is derived from an EMBL/GenBank/DDBJ whole genome shotgun (WGS) entry which is preliminary data.</text>
</comment>
<evidence type="ECO:0000256" key="16">
    <source>
        <dbReference type="PROSITE-ProRule" id="PRU01330"/>
    </source>
</evidence>
<sequence>MASGAKKKTATNGAAATKTPADVLKLAKDTGAKMVDYRFCDMPGMWQHFTSLIHTLEEDTFKEGVGFDGSSIRGFQAIQESDMLLMPDPKTAFIDPFLEVPTLILLCDVKDPVTLQLYSRDPRHVAIKAERYLKSTGIGDTAYFGPEAEFFIFDSVRYNQAENHAFYEVDSSEAAWNTGSEDGGPNLGYKVRYKEGYFPVPPTDTLQDIRSEMAMLMEDMGVSVEVHHHEVATAGQCEIDMRFDSMVVMADKLLKYKYVVKNVARRHGKTATFMPKPIFKDNGSGMHVHQSIWKGGKNQFFHAGSYGDLSQTALYYIGGLLHHAPALLALTNPTTNSYRRLVPGYEAPINLMYSCRNRSACVRIPMYSHSEKSKRIELRCPDATCNPYLAFAAMLMAGIDGIQNKILPPSPIDKNLYDLAPEEKAKVQQTPGSLDAVLDRLEADHDWLLKGDVFTKDVIETWIAYKREMEVDAIRLRPHPHEFALYYDI</sequence>
<feature type="binding site" evidence="12">
    <location>
        <position position="358"/>
    </location>
    <ligand>
        <name>L-glutamate</name>
        <dbReference type="ChEBI" id="CHEBI:29985"/>
    </ligand>
</feature>
<feature type="binding site" evidence="13">
    <location>
        <begin position="289"/>
        <end position="291"/>
    </location>
    <ligand>
        <name>ATP</name>
        <dbReference type="ChEBI" id="CHEBI:30616"/>
    </ligand>
</feature>
<dbReference type="InterPro" id="IPR014746">
    <property type="entry name" value="Gln_synth/guanido_kin_cat_dom"/>
</dbReference>
<proteinExistence type="inferred from homology"/>
<reference evidence="22" key="1">
    <citation type="submission" date="2020-07" db="EMBL/GenBank/DDBJ databases">
        <title>Huge and variable diversity of episymbiotic CPR bacteria and DPANN archaea in groundwater ecosystems.</title>
        <authorList>
            <person name="He C.Y."/>
            <person name="Keren R."/>
            <person name="Whittaker M."/>
            <person name="Farag I.F."/>
            <person name="Doudna J."/>
            <person name="Cate J.H.D."/>
            <person name="Banfield J.F."/>
        </authorList>
    </citation>
    <scope>NUCLEOTIDE SEQUENCE</scope>
    <source>
        <strain evidence="22">NC_groundwater_763_Ag_S-0.2um_68_21</strain>
    </source>
</reference>
<dbReference type="GO" id="GO:0006542">
    <property type="term" value="P:glutamine biosynthetic process"/>
    <property type="evidence" value="ECO:0007669"/>
    <property type="project" value="InterPro"/>
</dbReference>
<dbReference type="PROSITE" id="PS00181">
    <property type="entry name" value="GLNA_ATP"/>
    <property type="match status" value="1"/>
</dbReference>
<evidence type="ECO:0000259" key="20">
    <source>
        <dbReference type="PROSITE" id="PS51986"/>
    </source>
</evidence>
<dbReference type="AlphaFoldDB" id="A0A932MNR0"/>
<evidence type="ECO:0000313" key="22">
    <source>
        <dbReference type="EMBL" id="MBI3129624.1"/>
    </source>
</evidence>
<dbReference type="InterPro" id="IPR008146">
    <property type="entry name" value="Gln_synth_cat_dom"/>
</dbReference>
<gene>
    <name evidence="22" type="primary">glnA</name>
    <name evidence="22" type="ORF">HYZ11_18600</name>
</gene>
<keyword evidence="9 13" id="KW-0547">Nucleotide-binding</keyword>
<evidence type="ECO:0000256" key="5">
    <source>
        <dbReference type="ARBA" id="ARBA00022490"/>
    </source>
</evidence>
<dbReference type="FunFam" id="3.30.590.10:FF:000001">
    <property type="entry name" value="Glutamine synthetase"/>
    <property type="match status" value="1"/>
</dbReference>
<accession>A0A932MNR0</accession>
<feature type="binding site" evidence="12">
    <location>
        <begin position="282"/>
        <end position="283"/>
    </location>
    <ligand>
        <name>L-glutamate</name>
        <dbReference type="ChEBI" id="CHEBI:29985"/>
    </ligand>
</feature>
<evidence type="ECO:0000256" key="4">
    <source>
        <dbReference type="ARBA" id="ARBA00021364"/>
    </source>
</evidence>
<feature type="binding site" evidence="14">
    <location>
        <position position="287"/>
    </location>
    <ligand>
        <name>Mg(2+)</name>
        <dbReference type="ChEBI" id="CHEBI:18420"/>
        <label>1</label>
    </ligand>
</feature>
<keyword evidence="11 14" id="KW-0460">Magnesium</keyword>
<dbReference type="InterPro" id="IPR008147">
    <property type="entry name" value="Gln_synt_N"/>
</dbReference>
<feature type="binding site" evidence="12">
    <location>
        <position position="346"/>
    </location>
    <ligand>
        <name>L-glutamate</name>
        <dbReference type="ChEBI" id="CHEBI:29985"/>
    </ligand>
</feature>
<feature type="modified residue" description="O-AMP-tyrosine" evidence="15">
    <location>
        <position position="417"/>
    </location>
</feature>
<keyword evidence="10 13" id="KW-0067">ATP-binding</keyword>
<feature type="binding site" evidence="14">
    <location>
        <position position="377"/>
    </location>
    <ligand>
        <name>Mg(2+)</name>
        <dbReference type="ChEBI" id="CHEBI:18420"/>
        <label>1</label>
    </ligand>
</feature>
<evidence type="ECO:0000256" key="7">
    <source>
        <dbReference type="ARBA" id="ARBA00022598"/>
    </source>
</evidence>
<evidence type="ECO:0000256" key="13">
    <source>
        <dbReference type="PIRSR" id="PIRSR604809-2"/>
    </source>
</evidence>
<dbReference type="GO" id="GO:0004356">
    <property type="term" value="F:glutamine synthetase activity"/>
    <property type="evidence" value="ECO:0007669"/>
    <property type="project" value="UniProtKB-EC"/>
</dbReference>
<dbReference type="SUPFAM" id="SSF54368">
    <property type="entry name" value="Glutamine synthetase, N-terminal domain"/>
    <property type="match status" value="1"/>
</dbReference>
<dbReference type="PANTHER" id="PTHR43407">
    <property type="entry name" value="GLUTAMINE SYNTHETASE"/>
    <property type="match status" value="1"/>
</dbReference>
<feature type="binding site" evidence="14">
    <location>
        <position position="147"/>
    </location>
    <ligand>
        <name>Mg(2+)</name>
        <dbReference type="ChEBI" id="CHEBI:18420"/>
        <label>1</label>
    </ligand>
</feature>
<evidence type="ECO:0000256" key="12">
    <source>
        <dbReference type="PIRSR" id="PIRSR604809-1"/>
    </source>
</evidence>
<feature type="binding site" evidence="14">
    <location>
        <position position="230"/>
    </location>
    <ligand>
        <name>Mg(2+)</name>
        <dbReference type="ChEBI" id="CHEBI:18420"/>
        <label>1</label>
    </ligand>
</feature>
<dbReference type="Gene3D" id="3.10.20.70">
    <property type="entry name" value="Glutamine synthetase, N-terminal domain"/>
    <property type="match status" value="1"/>
</dbReference>
<evidence type="ECO:0000256" key="17">
    <source>
        <dbReference type="RuleBase" id="RU000384"/>
    </source>
</evidence>
<evidence type="ECO:0000256" key="18">
    <source>
        <dbReference type="RuleBase" id="RU000387"/>
    </source>
</evidence>
<feature type="binding site" evidence="12">
    <location>
        <position position="340"/>
    </location>
    <ligand>
        <name>L-glutamate</name>
        <dbReference type="ChEBI" id="CHEBI:29985"/>
    </ligand>
</feature>
<feature type="domain" description="GS catalytic" evidence="21">
    <location>
        <begin position="122"/>
        <end position="489"/>
    </location>
</feature>
<evidence type="ECO:0000256" key="8">
    <source>
        <dbReference type="ARBA" id="ARBA00022723"/>
    </source>
</evidence>
<feature type="binding site" evidence="13">
    <location>
        <position position="225"/>
    </location>
    <ligand>
        <name>ATP</name>
        <dbReference type="ChEBI" id="CHEBI:30616"/>
    </ligand>
</feature>
<dbReference type="GO" id="GO:0016020">
    <property type="term" value="C:membrane"/>
    <property type="evidence" value="ECO:0007669"/>
    <property type="project" value="TreeGrafter"/>
</dbReference>
<evidence type="ECO:0000256" key="10">
    <source>
        <dbReference type="ARBA" id="ARBA00022840"/>
    </source>
</evidence>
<keyword evidence="6 15" id="KW-0597">Phosphoprotein</keyword>
<dbReference type="InterPro" id="IPR001637">
    <property type="entry name" value="Gln_synth_I_adenylation_site"/>
</dbReference>
<comment type="cofactor">
    <cofactor evidence="14">
        <name>Mg(2+)</name>
        <dbReference type="ChEBI" id="CHEBI:18420"/>
    </cofactor>
    <text evidence="14">Binds 2 Mg(2+) ions per subunit.</text>
</comment>
<dbReference type="GO" id="GO:0046872">
    <property type="term" value="F:metal ion binding"/>
    <property type="evidence" value="ECO:0007669"/>
    <property type="project" value="UniProtKB-KW"/>
</dbReference>
<dbReference type="InterPro" id="IPR004809">
    <property type="entry name" value="Gln_synth_I"/>
</dbReference>
<dbReference type="InterPro" id="IPR036651">
    <property type="entry name" value="Gln_synt_N_sf"/>
</dbReference>
<dbReference type="InterPro" id="IPR027302">
    <property type="entry name" value="Gln_synth_N_conserv_site"/>
</dbReference>